<comment type="caution">
    <text evidence="1">The sequence shown here is derived from an EMBL/GenBank/DDBJ whole genome shotgun (WGS) entry which is preliminary data.</text>
</comment>
<proteinExistence type="predicted"/>
<accession>J8EZ40</accession>
<sequence length="194" mass="21681">MLQKKLRKYLILGSLTLIISGCSISKGYDTPQEALKHELKPTSDAETNKYSVLERIIKIDGKTAFFVTPNNYISIADLEMKNGKWTVSGMTGGTNVSELELQDSVISPTMQVSNGKVISGYLKNPSISKVSYESTPGHIVDLDKFLPNETKYKGWSLWYVILPNKLDDGPKSFDFITTVLEFKDTNGTIIKYKN</sequence>
<dbReference type="AlphaFoldDB" id="J8EZ40"/>
<evidence type="ECO:0008006" key="3">
    <source>
        <dbReference type="Google" id="ProtNLM"/>
    </source>
</evidence>
<dbReference type="Proteomes" id="UP000006997">
    <property type="component" value="Unassembled WGS sequence"/>
</dbReference>
<evidence type="ECO:0000313" key="1">
    <source>
        <dbReference type="EMBL" id="EJQ93999.1"/>
    </source>
</evidence>
<evidence type="ECO:0000313" key="2">
    <source>
        <dbReference type="Proteomes" id="UP000006997"/>
    </source>
</evidence>
<gene>
    <name evidence="1" type="ORF">II3_05149</name>
</gene>
<dbReference type="EMBL" id="AHEN01000048">
    <property type="protein sequence ID" value="EJQ93999.1"/>
    <property type="molecule type" value="Genomic_DNA"/>
</dbReference>
<reference evidence="1 2" key="1">
    <citation type="submission" date="2012-04" db="EMBL/GenBank/DDBJ databases">
        <title>The Genome Sequence of Bacillus cereus MC67.</title>
        <authorList>
            <consortium name="The Broad Institute Genome Sequencing Platform"/>
            <consortium name="The Broad Institute Genome Sequencing Center for Infectious Disease"/>
            <person name="Feldgarden M."/>
            <person name="Van der Auwera G.A."/>
            <person name="Mahillon J."/>
            <person name="Duprez V."/>
            <person name="Timmery S."/>
            <person name="Mattelet C."/>
            <person name="Dierick K."/>
            <person name="Sun M."/>
            <person name="Yu Z."/>
            <person name="Zhu L."/>
            <person name="Hu X."/>
            <person name="Shank E.B."/>
            <person name="Swiecicka I."/>
            <person name="Hansen B.M."/>
            <person name="Andrup L."/>
            <person name="Young S.K."/>
            <person name="Zeng Q."/>
            <person name="Gargeya S."/>
            <person name="Fitzgerald M."/>
            <person name="Haas B."/>
            <person name="Abouelleil A."/>
            <person name="Alvarado L."/>
            <person name="Arachchi H.M."/>
            <person name="Berlin A."/>
            <person name="Chapman S.B."/>
            <person name="Goldberg J."/>
            <person name="Griggs A."/>
            <person name="Gujja S."/>
            <person name="Hansen M."/>
            <person name="Howarth C."/>
            <person name="Imamovic A."/>
            <person name="Larimer J."/>
            <person name="McCowen C."/>
            <person name="Montmayeur A."/>
            <person name="Murphy C."/>
            <person name="Neiman D."/>
            <person name="Pearson M."/>
            <person name="Priest M."/>
            <person name="Roberts A."/>
            <person name="Saif S."/>
            <person name="Shea T."/>
            <person name="Sisk P."/>
            <person name="Sykes S."/>
            <person name="Wortman J."/>
            <person name="Nusbaum C."/>
            <person name="Birren B."/>
        </authorList>
    </citation>
    <scope>NUCLEOTIDE SEQUENCE [LARGE SCALE GENOMIC DNA]</scope>
    <source>
        <strain evidence="1 2">MC67</strain>
    </source>
</reference>
<organism evidence="1 2">
    <name type="scientific">Bacillus cereus MC67</name>
    <dbReference type="NCBI Taxonomy" id="1053219"/>
    <lineage>
        <taxon>Bacteria</taxon>
        <taxon>Bacillati</taxon>
        <taxon>Bacillota</taxon>
        <taxon>Bacilli</taxon>
        <taxon>Bacillales</taxon>
        <taxon>Bacillaceae</taxon>
        <taxon>Bacillus</taxon>
        <taxon>Bacillus cereus group</taxon>
    </lineage>
</organism>
<name>J8EZ40_BACCE</name>
<dbReference type="PATRIC" id="fig|1053219.3.peg.5269"/>
<protein>
    <recommendedName>
        <fullName evidence="3">Lipoprotein</fullName>
    </recommendedName>
</protein>
<dbReference type="HOGENOM" id="CLU_1406259_0_0_9"/>
<dbReference type="PROSITE" id="PS51257">
    <property type="entry name" value="PROKAR_LIPOPROTEIN"/>
    <property type="match status" value="1"/>
</dbReference>